<evidence type="ECO:0008006" key="3">
    <source>
        <dbReference type="Google" id="ProtNLM"/>
    </source>
</evidence>
<keyword evidence="2" id="KW-1185">Reference proteome</keyword>
<evidence type="ECO:0000313" key="1">
    <source>
        <dbReference type="EMBL" id="MCC4214446.1"/>
    </source>
</evidence>
<reference evidence="1 2" key="1">
    <citation type="submission" date="2021-11" db="EMBL/GenBank/DDBJ databases">
        <title>Seasonal and diel survey of microbial diversity of the Tyrrhenian coast.</title>
        <authorList>
            <person name="Gattoni G."/>
            <person name="Corral P."/>
        </authorList>
    </citation>
    <scope>NUCLEOTIDE SEQUENCE [LARGE SCALE GENOMIC DNA]</scope>
    <source>
        <strain evidence="1 2">Mr9</strain>
    </source>
</reference>
<evidence type="ECO:0000313" key="2">
    <source>
        <dbReference type="Proteomes" id="UP001197770"/>
    </source>
</evidence>
<sequence>MKRLSPIILFVFITLFSCSDEEEKSSDLQAQSEPVKLELVAMSGQMRGSETTGEEMEWQEYFLLKNDMKFEKVQQRDDKEYRSTGTFEIVMINSDKHLRFTHDTKNEAYGNCTGDNIELLRYTSSNELTGSWSACDGPGLEYAFN</sequence>
<protein>
    <recommendedName>
        <fullName evidence="3">Lipoprotein</fullName>
    </recommendedName>
</protein>
<dbReference type="Proteomes" id="UP001197770">
    <property type="component" value="Unassembled WGS sequence"/>
</dbReference>
<dbReference type="PROSITE" id="PS51257">
    <property type="entry name" value="PROKAR_LIPOPROTEIN"/>
    <property type="match status" value="1"/>
</dbReference>
<dbReference type="RefSeq" id="WP_228231507.1">
    <property type="nucleotide sequence ID" value="NZ_JAJGMW010000030.1"/>
</dbReference>
<dbReference type="EMBL" id="JAJGMW010000030">
    <property type="protein sequence ID" value="MCC4214446.1"/>
    <property type="molecule type" value="Genomic_DNA"/>
</dbReference>
<name>A0ABS8GWP4_9FLAO</name>
<accession>A0ABS8GWP4</accession>
<gene>
    <name evidence="1" type="ORF">LLW17_17110</name>
</gene>
<comment type="caution">
    <text evidence="1">The sequence shown here is derived from an EMBL/GenBank/DDBJ whole genome shotgun (WGS) entry which is preliminary data.</text>
</comment>
<proteinExistence type="predicted"/>
<organism evidence="1 2">
    <name type="scientific">Leeuwenhoekiella parthenopeia</name>
    <dbReference type="NCBI Taxonomy" id="2890320"/>
    <lineage>
        <taxon>Bacteria</taxon>
        <taxon>Pseudomonadati</taxon>
        <taxon>Bacteroidota</taxon>
        <taxon>Flavobacteriia</taxon>
        <taxon>Flavobacteriales</taxon>
        <taxon>Flavobacteriaceae</taxon>
        <taxon>Leeuwenhoekiella</taxon>
    </lineage>
</organism>